<dbReference type="InterPro" id="IPR050249">
    <property type="entry name" value="Pseudomonas-type_ThrB"/>
</dbReference>
<evidence type="ECO:0000313" key="4">
    <source>
        <dbReference type="Proteomes" id="UP001157114"/>
    </source>
</evidence>
<reference evidence="3 4" key="1">
    <citation type="submission" date="2023-03" db="EMBL/GenBank/DDBJ databases">
        <title>Draft genome sequence of the bacteria which degrade cell wall of Tricholomamatutake.</title>
        <authorList>
            <person name="Konishi Y."/>
            <person name="Fukuta Y."/>
            <person name="Shirasaka N."/>
        </authorList>
    </citation>
    <scope>NUCLEOTIDE SEQUENCE [LARGE SCALE GENOMIC DNA]</scope>
    <source>
        <strain evidence="4">mu1</strain>
    </source>
</reference>
<keyword evidence="3" id="KW-0418">Kinase</keyword>
<dbReference type="GO" id="GO:0016301">
    <property type="term" value="F:kinase activity"/>
    <property type="evidence" value="ECO:0007669"/>
    <property type="project" value="UniProtKB-KW"/>
</dbReference>
<feature type="domain" description="Aminoglycoside phosphotransferase" evidence="2">
    <location>
        <begin position="47"/>
        <end position="269"/>
    </location>
</feature>
<dbReference type="Pfam" id="PF01636">
    <property type="entry name" value="APH"/>
    <property type="match status" value="1"/>
</dbReference>
<dbReference type="EMBL" id="BSSQ01000010">
    <property type="protein sequence ID" value="GLX68007.1"/>
    <property type="molecule type" value="Genomic_DNA"/>
</dbReference>
<keyword evidence="4" id="KW-1185">Reference proteome</keyword>
<dbReference type="PANTHER" id="PTHR21064:SF6">
    <property type="entry name" value="AMINOGLYCOSIDE PHOSPHOTRANSFERASE DOMAIN-CONTAINING PROTEIN"/>
    <property type="match status" value="1"/>
</dbReference>
<keyword evidence="3" id="KW-0808">Transferase</keyword>
<comment type="similarity">
    <text evidence="1">Belongs to the pseudomonas-type ThrB family.</text>
</comment>
<accession>A0ABQ6GBI2</accession>
<proteinExistence type="inferred from homology"/>
<dbReference type="PANTHER" id="PTHR21064">
    <property type="entry name" value="AMINOGLYCOSIDE PHOSPHOTRANSFERASE DOMAIN-CONTAINING PROTEIN-RELATED"/>
    <property type="match status" value="1"/>
</dbReference>
<dbReference type="Gene3D" id="3.30.200.20">
    <property type="entry name" value="Phosphorylase Kinase, domain 1"/>
    <property type="match status" value="1"/>
</dbReference>
<dbReference type="Proteomes" id="UP001157114">
    <property type="component" value="Unassembled WGS sequence"/>
</dbReference>
<evidence type="ECO:0000256" key="1">
    <source>
        <dbReference type="ARBA" id="ARBA00038240"/>
    </source>
</evidence>
<dbReference type="Gene3D" id="3.90.1200.10">
    <property type="match status" value="1"/>
</dbReference>
<organism evidence="3 4">
    <name type="scientific">Paenibacillus glycanilyticus</name>
    <dbReference type="NCBI Taxonomy" id="126569"/>
    <lineage>
        <taxon>Bacteria</taxon>
        <taxon>Bacillati</taxon>
        <taxon>Bacillota</taxon>
        <taxon>Bacilli</taxon>
        <taxon>Bacillales</taxon>
        <taxon>Paenibacillaceae</taxon>
        <taxon>Paenibacillus</taxon>
    </lineage>
</organism>
<gene>
    <name evidence="3" type="primary">yerI</name>
    <name evidence="3" type="ORF">MU1_23520</name>
</gene>
<name>A0ABQ6GBI2_9BACL</name>
<dbReference type="RefSeq" id="WP_284238761.1">
    <property type="nucleotide sequence ID" value="NZ_BSSQ01000010.1"/>
</dbReference>
<dbReference type="InterPro" id="IPR011009">
    <property type="entry name" value="Kinase-like_dom_sf"/>
</dbReference>
<dbReference type="InterPro" id="IPR002575">
    <property type="entry name" value="Aminoglycoside_PTrfase"/>
</dbReference>
<evidence type="ECO:0000259" key="2">
    <source>
        <dbReference type="Pfam" id="PF01636"/>
    </source>
</evidence>
<evidence type="ECO:0000313" key="3">
    <source>
        <dbReference type="EMBL" id="GLX68007.1"/>
    </source>
</evidence>
<dbReference type="SUPFAM" id="SSF56112">
    <property type="entry name" value="Protein kinase-like (PK-like)"/>
    <property type="match status" value="1"/>
</dbReference>
<protein>
    <submittedName>
        <fullName evidence="3">Homoserine kinase</fullName>
    </submittedName>
</protein>
<comment type="caution">
    <text evidence="3">The sequence shown here is derived from an EMBL/GenBank/DDBJ whole genome shotgun (WGS) entry which is preliminary data.</text>
</comment>
<sequence>MNSGFQMDTDINRRLTLKQTKQAALYALQKYDVDWSSIHFIQVSEHATFRIHSITGESYLLRVHALNKSYVEVNSELRWLAHLRSKGLVVPDGVLNRNGEFITVVSKEDKAEYYATLMRWIEGDRLDKNALNEDHIRAMGKLMADLHGASVDFVPGNAFSRTIWGSESFALDWKHLQKHHNHFITKEAFKLYTEASAKVADQLQTYTPHAQNYGIIHADLHNGNIVFCDDLPYAIDFGRCGFGYHIYDIAQAVMGLRPHQRKLFIEGYEKVRQLSNNTISMLECFFIMAIIEAYSFHAENEQETEGLIEEQPYAQSILRAFMNGEPFLFREFDEY</sequence>